<gene>
    <name evidence="4" type="ORF">BT62DRAFT_978626</name>
</gene>
<dbReference type="PANTHER" id="PTHR47396:SF1">
    <property type="entry name" value="ATP-DEPENDENT HELICASE IRC3-RELATED"/>
    <property type="match status" value="1"/>
</dbReference>
<dbReference type="PROSITE" id="PS51194">
    <property type="entry name" value="HELICASE_CTER"/>
    <property type="match status" value="1"/>
</dbReference>
<dbReference type="GO" id="GO:0032042">
    <property type="term" value="P:mitochondrial DNA metabolic process"/>
    <property type="evidence" value="ECO:0007669"/>
    <property type="project" value="TreeGrafter"/>
</dbReference>
<dbReference type="GO" id="GO:0036121">
    <property type="term" value="F:double-stranded DNA helicase activity"/>
    <property type="evidence" value="ECO:0007669"/>
    <property type="project" value="TreeGrafter"/>
</dbReference>
<protein>
    <submittedName>
        <fullName evidence="4">P-loop containing nucleoside triphosphate hydrolase protein</fullName>
    </submittedName>
</protein>
<accession>A0A9P7W220</accession>
<evidence type="ECO:0000313" key="4">
    <source>
        <dbReference type="EMBL" id="KAG7450570.1"/>
    </source>
</evidence>
<dbReference type="InterPro" id="IPR050742">
    <property type="entry name" value="Helicase_Restrict-Modif_Enz"/>
</dbReference>
<dbReference type="GO" id="GO:0016787">
    <property type="term" value="F:hydrolase activity"/>
    <property type="evidence" value="ECO:0007669"/>
    <property type="project" value="UniProtKB-KW"/>
</dbReference>
<dbReference type="SMART" id="SM00487">
    <property type="entry name" value="DEXDc"/>
    <property type="match status" value="1"/>
</dbReference>
<dbReference type="SMART" id="SM00490">
    <property type="entry name" value="HELICc"/>
    <property type="match status" value="1"/>
</dbReference>
<organism evidence="4 5">
    <name type="scientific">Guyanagaster necrorhizus</name>
    <dbReference type="NCBI Taxonomy" id="856835"/>
    <lineage>
        <taxon>Eukaryota</taxon>
        <taxon>Fungi</taxon>
        <taxon>Dikarya</taxon>
        <taxon>Basidiomycota</taxon>
        <taxon>Agaricomycotina</taxon>
        <taxon>Agaricomycetes</taxon>
        <taxon>Agaricomycetidae</taxon>
        <taxon>Agaricales</taxon>
        <taxon>Marasmiineae</taxon>
        <taxon>Physalacriaceae</taxon>
        <taxon>Guyanagaster</taxon>
    </lineage>
</organism>
<keyword evidence="1" id="KW-0547">Nucleotide-binding</keyword>
<dbReference type="GO" id="GO:0005759">
    <property type="term" value="C:mitochondrial matrix"/>
    <property type="evidence" value="ECO:0007669"/>
    <property type="project" value="TreeGrafter"/>
</dbReference>
<dbReference type="EMBL" id="MU250526">
    <property type="protein sequence ID" value="KAG7450570.1"/>
    <property type="molecule type" value="Genomic_DNA"/>
</dbReference>
<dbReference type="CDD" id="cd18799">
    <property type="entry name" value="SF2_C_EcoAI-like"/>
    <property type="match status" value="1"/>
</dbReference>
<dbReference type="Pfam" id="PF04851">
    <property type="entry name" value="ResIII"/>
    <property type="match status" value="1"/>
</dbReference>
<sequence>MLVQFIRRRGWYVPWQYRRHSTAITLRPYQQQCIDECVDALATGASRIGVSLPTGSGKTTVFISLLSRLPQVNEHGKRSLIIVSSVELARQSAEQVVRMFPHWSVEIEQGGKHVATIATYQTLNQPDRIKKFKPAALKGIIIDEAHHAAAPSYRCILSHFDADIPHPDALPTAADPAHKVPIVGFSATFSRHDGLKLGVVFEKIVYHKDFLAMIKDQWLCPVRFTTTRADLNLANVTVNSRTGDFNATSLAHVVNTEMINTLVVRTWLERAATRRSTLIFCVNVAHVVSLTQAFRQSGIDARYIYAKTPAPERKALIAAFKAGNFQVLINCAILTEGADIPNIDCVMVVRPTRSRNLFAQMIGRGMRLSPESGKEDCRIIDFVDSNARVAGVISTPSLFGLDPNEVDINDESLEWMKRRTKDAISSAGYDAENIPNPDTVTYIDYDDPLSFLKLPSDSPHVRSLSNNAWIVIGEQKFILECLGQGFIKVELMKDLEDAEKEPYWKATFTPASVDKTTAYQLKISPYMRPRKVCQSLSLDEAIKACDTYAKAKAVRGPMAKGLLRNAHWRKTPATDSQKIIVAKRYNLSAQDIGLDVADSRASLISKMTKGQAADIITRLKHGALGLHMQRMKEAKKARKIYDRETQRRLRETVMVGQLSDK</sequence>
<dbReference type="Gene3D" id="3.40.50.300">
    <property type="entry name" value="P-loop containing nucleotide triphosphate hydrolases"/>
    <property type="match status" value="2"/>
</dbReference>
<reference evidence="4" key="1">
    <citation type="submission" date="2020-11" db="EMBL/GenBank/DDBJ databases">
        <title>Adaptations for nitrogen fixation in a non-lichenized fungal sporocarp promotes dispersal by wood-feeding termites.</title>
        <authorList>
            <consortium name="DOE Joint Genome Institute"/>
            <person name="Koch R.A."/>
            <person name="Yoon G."/>
            <person name="Arayal U."/>
            <person name="Lail K."/>
            <person name="Amirebrahimi M."/>
            <person name="Labutti K."/>
            <person name="Lipzen A."/>
            <person name="Riley R."/>
            <person name="Barry K."/>
            <person name="Henrissat B."/>
            <person name="Grigoriev I.V."/>
            <person name="Herr J.R."/>
            <person name="Aime M.C."/>
        </authorList>
    </citation>
    <scope>NUCLEOTIDE SEQUENCE</scope>
    <source>
        <strain evidence="4">MCA 3950</strain>
    </source>
</reference>
<keyword evidence="1" id="KW-0347">Helicase</keyword>
<dbReference type="GO" id="GO:0005524">
    <property type="term" value="F:ATP binding"/>
    <property type="evidence" value="ECO:0007669"/>
    <property type="project" value="InterPro"/>
</dbReference>
<proteinExistence type="predicted"/>
<dbReference type="RefSeq" id="XP_043044070.1">
    <property type="nucleotide sequence ID" value="XM_043189362.1"/>
</dbReference>
<dbReference type="InterPro" id="IPR014001">
    <property type="entry name" value="Helicase_ATP-bd"/>
</dbReference>
<dbReference type="SUPFAM" id="SSF52540">
    <property type="entry name" value="P-loop containing nucleoside triphosphate hydrolases"/>
    <property type="match status" value="1"/>
</dbReference>
<keyword evidence="4" id="KW-0378">Hydrolase</keyword>
<feature type="domain" description="Helicase ATP-binding" evidence="2">
    <location>
        <begin position="39"/>
        <end position="207"/>
    </location>
</feature>
<dbReference type="InterPro" id="IPR006935">
    <property type="entry name" value="Helicase/UvrB_N"/>
</dbReference>
<dbReference type="Proteomes" id="UP000812287">
    <property type="component" value="Unassembled WGS sequence"/>
</dbReference>
<dbReference type="GO" id="GO:0070125">
    <property type="term" value="P:mitochondrial translational elongation"/>
    <property type="evidence" value="ECO:0007669"/>
    <property type="project" value="TreeGrafter"/>
</dbReference>
<keyword evidence="1" id="KW-0067">ATP-binding</keyword>
<comment type="caution">
    <text evidence="4">The sequence shown here is derived from an EMBL/GenBank/DDBJ whole genome shotgun (WGS) entry which is preliminary data.</text>
</comment>
<dbReference type="Pfam" id="PF00271">
    <property type="entry name" value="Helicase_C"/>
    <property type="match status" value="1"/>
</dbReference>
<dbReference type="GO" id="GO:0000403">
    <property type="term" value="F:Y-form DNA binding"/>
    <property type="evidence" value="ECO:0007669"/>
    <property type="project" value="TreeGrafter"/>
</dbReference>
<dbReference type="PANTHER" id="PTHR47396">
    <property type="entry name" value="TYPE I RESTRICTION ENZYME ECOKI R PROTEIN"/>
    <property type="match status" value="1"/>
</dbReference>
<feature type="domain" description="Helicase C-terminal" evidence="3">
    <location>
        <begin position="258"/>
        <end position="414"/>
    </location>
</feature>
<dbReference type="GO" id="GO:0061749">
    <property type="term" value="F:forked DNA-dependent helicase activity"/>
    <property type="evidence" value="ECO:0007669"/>
    <property type="project" value="TreeGrafter"/>
</dbReference>
<dbReference type="GeneID" id="66111659"/>
<evidence type="ECO:0000259" key="2">
    <source>
        <dbReference type="PROSITE" id="PS51192"/>
    </source>
</evidence>
<dbReference type="OrthoDB" id="270584at2759"/>
<keyword evidence="5" id="KW-1185">Reference proteome</keyword>
<evidence type="ECO:0000256" key="1">
    <source>
        <dbReference type="ARBA" id="ARBA00022806"/>
    </source>
</evidence>
<name>A0A9P7W220_9AGAR</name>
<dbReference type="InterPro" id="IPR027417">
    <property type="entry name" value="P-loop_NTPase"/>
</dbReference>
<evidence type="ECO:0000259" key="3">
    <source>
        <dbReference type="PROSITE" id="PS51194"/>
    </source>
</evidence>
<dbReference type="PROSITE" id="PS51192">
    <property type="entry name" value="HELICASE_ATP_BIND_1"/>
    <property type="match status" value="1"/>
</dbReference>
<dbReference type="InterPro" id="IPR001650">
    <property type="entry name" value="Helicase_C-like"/>
</dbReference>
<dbReference type="AlphaFoldDB" id="A0A9P7W220"/>
<evidence type="ECO:0000313" key="5">
    <source>
        <dbReference type="Proteomes" id="UP000812287"/>
    </source>
</evidence>